<dbReference type="VEuPathDB" id="FungiDB:I303_08425"/>
<dbReference type="InterPro" id="IPR002938">
    <property type="entry name" value="FAD-bd"/>
</dbReference>
<evidence type="ECO:0000313" key="6">
    <source>
        <dbReference type="EMBL" id="WWC64326.1"/>
    </source>
</evidence>
<dbReference type="Gene3D" id="3.30.9.10">
    <property type="entry name" value="D-Amino Acid Oxidase, subunit A, domain 2"/>
    <property type="match status" value="1"/>
</dbReference>
<keyword evidence="3" id="KW-0560">Oxidoreductase</keyword>
<dbReference type="PANTHER" id="PTHR43476:SF5">
    <property type="entry name" value="FAD-DEPENDENT MONOOXYGENASE"/>
    <property type="match status" value="1"/>
</dbReference>
<dbReference type="RefSeq" id="XP_018258885.1">
    <property type="nucleotide sequence ID" value="XM_018411684.1"/>
</dbReference>
<gene>
    <name evidence="5" type="ORF">I303_08425</name>
    <name evidence="6" type="ORF">I303_106936</name>
</gene>
<dbReference type="InterPro" id="IPR050631">
    <property type="entry name" value="PheA/TfdB_FAD_monoxygenase"/>
</dbReference>
<dbReference type="GeneID" id="28972124"/>
<feature type="domain" description="FAD-binding" evidence="4">
    <location>
        <begin position="3"/>
        <end position="279"/>
    </location>
</feature>
<reference evidence="5" key="1">
    <citation type="submission" date="2013-07" db="EMBL/GenBank/DDBJ databases">
        <title>The Genome Sequence of Cryptococcus dejecticola CBS10117.</title>
        <authorList>
            <consortium name="The Broad Institute Genome Sequencing Platform"/>
            <person name="Cuomo C."/>
            <person name="Litvintseva A."/>
            <person name="Chen Y."/>
            <person name="Heitman J."/>
            <person name="Sun S."/>
            <person name="Springer D."/>
            <person name="Dromer F."/>
            <person name="Young S.K."/>
            <person name="Zeng Q."/>
            <person name="Gargeya S."/>
            <person name="Fitzgerald M."/>
            <person name="Abouelleil A."/>
            <person name="Alvarado L."/>
            <person name="Berlin A.M."/>
            <person name="Chapman S.B."/>
            <person name="Dewar J."/>
            <person name="Goldberg J."/>
            <person name="Griggs A."/>
            <person name="Gujja S."/>
            <person name="Hansen M."/>
            <person name="Howarth C."/>
            <person name="Imamovic A."/>
            <person name="Larimer J."/>
            <person name="McCowan C."/>
            <person name="Murphy C."/>
            <person name="Pearson M."/>
            <person name="Priest M."/>
            <person name="Roberts A."/>
            <person name="Saif S."/>
            <person name="Shea T."/>
            <person name="Sykes S."/>
            <person name="Wortman J."/>
            <person name="Nusbaum C."/>
            <person name="Birren B."/>
        </authorList>
    </citation>
    <scope>NUCLEOTIDE SEQUENCE [LARGE SCALE GENOMIC DNA]</scope>
    <source>
        <strain evidence="5">CBS 10117</strain>
    </source>
</reference>
<dbReference type="GO" id="GO:0016491">
    <property type="term" value="F:oxidoreductase activity"/>
    <property type="evidence" value="ECO:0007669"/>
    <property type="project" value="UniProtKB-KW"/>
</dbReference>
<dbReference type="STRING" id="1296121.A0A1A5ZT98"/>
<reference evidence="6" key="3">
    <citation type="submission" date="2024-02" db="EMBL/GenBank/DDBJ databases">
        <title>Comparative genomics of Cryptococcus and Kwoniella reveals pathogenesis evolution and contrasting modes of karyotype evolution via chromosome fusion or intercentromeric recombination.</title>
        <authorList>
            <person name="Coelho M.A."/>
            <person name="David-Palma M."/>
            <person name="Shea T."/>
            <person name="Bowers K."/>
            <person name="McGinley-Smith S."/>
            <person name="Mohammad A.W."/>
            <person name="Gnirke A."/>
            <person name="Yurkov A.M."/>
            <person name="Nowrousian M."/>
            <person name="Sun S."/>
            <person name="Cuomo C.A."/>
            <person name="Heitman J."/>
        </authorList>
    </citation>
    <scope>NUCLEOTIDE SEQUENCE</scope>
    <source>
        <strain evidence="6">CBS 10117</strain>
    </source>
</reference>
<sequence>MDREGLLHEGVELLFEGQRHPIDFPSLTSGRRVMIYAQTEICKDLIALQLRQGDPLLLDTEVLGIQDISSSKPSVRYRVRGEEHELRCDYVAGCDGFWGISRQAIPADISRVYERVYPFSWLGIMANVAPSSEDLIYARHDRGFALLSMRSPTISRNYIQVANETQAESWSDQAIWDELEARTRTTDGWKVQRGPITSKSVTPMRSFVHEPMQYHRLFLAGDAAHIVPPTGAKGLNLAVGDVVVLAEALKRKHKNGEEDLLATYGERCIKRVWQAERFSYDMTNLLHTHPESTEFSRRIELARLERIVSTQSARSDFALAYTGFPLE</sequence>
<dbReference type="SUPFAM" id="SSF51905">
    <property type="entry name" value="FAD/NAD(P)-binding domain"/>
    <property type="match status" value="1"/>
</dbReference>
<accession>A0A1A5ZT98</accession>
<dbReference type="KEGG" id="kdj:28972124"/>
<keyword evidence="2" id="KW-0274">FAD</keyword>
<dbReference type="Gene3D" id="3.50.50.60">
    <property type="entry name" value="FAD/NAD(P)-binding domain"/>
    <property type="match status" value="1"/>
</dbReference>
<dbReference type="AlphaFoldDB" id="A0A1A5ZT98"/>
<evidence type="ECO:0000256" key="1">
    <source>
        <dbReference type="ARBA" id="ARBA00022630"/>
    </source>
</evidence>
<dbReference type="EMBL" id="KI894038">
    <property type="protein sequence ID" value="OBR81043.1"/>
    <property type="molecule type" value="Genomic_DNA"/>
</dbReference>
<evidence type="ECO:0000313" key="5">
    <source>
        <dbReference type="EMBL" id="OBR81043.1"/>
    </source>
</evidence>
<keyword evidence="7" id="KW-1185">Reference proteome</keyword>
<dbReference type="SUPFAM" id="SSF54373">
    <property type="entry name" value="FAD-linked reductases, C-terminal domain"/>
    <property type="match status" value="1"/>
</dbReference>
<dbReference type="PRINTS" id="PR00420">
    <property type="entry name" value="RNGMNOXGNASE"/>
</dbReference>
<evidence type="ECO:0000256" key="3">
    <source>
        <dbReference type="ARBA" id="ARBA00023002"/>
    </source>
</evidence>
<organism evidence="5">
    <name type="scientific">Kwoniella dejecticola CBS 10117</name>
    <dbReference type="NCBI Taxonomy" id="1296121"/>
    <lineage>
        <taxon>Eukaryota</taxon>
        <taxon>Fungi</taxon>
        <taxon>Dikarya</taxon>
        <taxon>Basidiomycota</taxon>
        <taxon>Agaricomycotina</taxon>
        <taxon>Tremellomycetes</taxon>
        <taxon>Tremellales</taxon>
        <taxon>Cryptococcaceae</taxon>
        <taxon>Kwoniella</taxon>
    </lineage>
</organism>
<protein>
    <submittedName>
        <fullName evidence="5">4-hydroxybenzoate 3-monooxygenase</fullName>
    </submittedName>
</protein>
<keyword evidence="1" id="KW-0285">Flavoprotein</keyword>
<dbReference type="PANTHER" id="PTHR43476">
    <property type="entry name" value="3-(3-HYDROXY-PHENYL)PROPIONATE/3-HYDROXYCINNAMIC ACID HYDROXYLASE"/>
    <property type="match status" value="1"/>
</dbReference>
<dbReference type="OrthoDB" id="2690153at2759"/>
<proteinExistence type="predicted"/>
<reference evidence="6" key="2">
    <citation type="submission" date="2013-07" db="EMBL/GenBank/DDBJ databases">
        <authorList>
            <consortium name="The Broad Institute Genome Sequencing Platform"/>
            <person name="Cuomo C."/>
            <person name="Litvintseva A."/>
            <person name="Chen Y."/>
            <person name="Heitman J."/>
            <person name="Sun S."/>
            <person name="Springer D."/>
            <person name="Dromer F."/>
            <person name="Young S.K."/>
            <person name="Zeng Q."/>
            <person name="Gargeya S."/>
            <person name="Fitzgerald M."/>
            <person name="Abouelleil A."/>
            <person name="Alvarado L."/>
            <person name="Berlin A.M."/>
            <person name="Chapman S.B."/>
            <person name="Dewar J."/>
            <person name="Goldberg J."/>
            <person name="Griggs A."/>
            <person name="Gujja S."/>
            <person name="Hansen M."/>
            <person name="Howarth C."/>
            <person name="Imamovic A."/>
            <person name="Larimer J."/>
            <person name="McCowan C."/>
            <person name="Murphy C."/>
            <person name="Pearson M."/>
            <person name="Priest M."/>
            <person name="Roberts A."/>
            <person name="Saif S."/>
            <person name="Shea T."/>
            <person name="Sykes S."/>
            <person name="Wortman J."/>
            <person name="Nusbaum C."/>
            <person name="Birren B."/>
        </authorList>
    </citation>
    <scope>NUCLEOTIDE SEQUENCE</scope>
    <source>
        <strain evidence="6">CBS 10117</strain>
    </source>
</reference>
<evidence type="ECO:0000259" key="4">
    <source>
        <dbReference type="Pfam" id="PF01494"/>
    </source>
</evidence>
<dbReference type="NCBIfam" id="NF006091">
    <property type="entry name" value="PRK08243.1"/>
    <property type="match status" value="1"/>
</dbReference>
<dbReference type="InterPro" id="IPR036188">
    <property type="entry name" value="FAD/NAD-bd_sf"/>
</dbReference>
<dbReference type="GO" id="GO:0071949">
    <property type="term" value="F:FAD binding"/>
    <property type="evidence" value="ECO:0007669"/>
    <property type="project" value="InterPro"/>
</dbReference>
<evidence type="ECO:0000313" key="7">
    <source>
        <dbReference type="Proteomes" id="UP000078595"/>
    </source>
</evidence>
<name>A0A1A5ZT98_9TREE</name>
<dbReference type="Proteomes" id="UP000078595">
    <property type="component" value="Chromosome 8"/>
</dbReference>
<dbReference type="Pfam" id="PF01494">
    <property type="entry name" value="FAD_binding_3"/>
    <property type="match status" value="1"/>
</dbReference>
<evidence type="ECO:0000256" key="2">
    <source>
        <dbReference type="ARBA" id="ARBA00022827"/>
    </source>
</evidence>
<dbReference type="EMBL" id="CP144537">
    <property type="protein sequence ID" value="WWC64326.1"/>
    <property type="molecule type" value="Genomic_DNA"/>
</dbReference>